<dbReference type="SUPFAM" id="SSF46785">
    <property type="entry name" value="Winged helix' DNA-binding domain"/>
    <property type="match status" value="1"/>
</dbReference>
<dbReference type="InterPro" id="IPR042197">
    <property type="entry name" value="Apaf_helical"/>
</dbReference>
<reference evidence="5 6" key="1">
    <citation type="submission" date="2019-05" db="EMBL/GenBank/DDBJ databases">
        <title>Mikania micrantha, genome provides insights into the molecular mechanism of rapid growth.</title>
        <authorList>
            <person name="Liu B."/>
        </authorList>
    </citation>
    <scope>NUCLEOTIDE SEQUENCE [LARGE SCALE GENOMIC DNA]</scope>
    <source>
        <strain evidence="5">NLD-2019</strain>
        <tissue evidence="5">Leaf</tissue>
    </source>
</reference>
<organism evidence="5 6">
    <name type="scientific">Mikania micrantha</name>
    <name type="common">bitter vine</name>
    <dbReference type="NCBI Taxonomy" id="192012"/>
    <lineage>
        <taxon>Eukaryota</taxon>
        <taxon>Viridiplantae</taxon>
        <taxon>Streptophyta</taxon>
        <taxon>Embryophyta</taxon>
        <taxon>Tracheophyta</taxon>
        <taxon>Spermatophyta</taxon>
        <taxon>Magnoliopsida</taxon>
        <taxon>eudicotyledons</taxon>
        <taxon>Gunneridae</taxon>
        <taxon>Pentapetalae</taxon>
        <taxon>asterids</taxon>
        <taxon>campanulids</taxon>
        <taxon>Asterales</taxon>
        <taxon>Asteraceae</taxon>
        <taxon>Asteroideae</taxon>
        <taxon>Heliantheae alliance</taxon>
        <taxon>Eupatorieae</taxon>
        <taxon>Mikania</taxon>
    </lineage>
</organism>
<dbReference type="InterPro" id="IPR036390">
    <property type="entry name" value="WH_DNA-bd_sf"/>
</dbReference>
<dbReference type="PRINTS" id="PR00364">
    <property type="entry name" value="DISEASERSIST"/>
</dbReference>
<feature type="domain" description="Disease resistance protein Roq1-like winged-helix" evidence="4">
    <location>
        <begin position="422"/>
        <end position="491"/>
    </location>
</feature>
<dbReference type="PANTHER" id="PTHR11017">
    <property type="entry name" value="LEUCINE-RICH REPEAT-CONTAINING PROTEIN"/>
    <property type="match status" value="1"/>
</dbReference>
<keyword evidence="2" id="KW-0677">Repeat</keyword>
<dbReference type="EMBL" id="SZYD01000007">
    <property type="protein sequence ID" value="KAD5802512.1"/>
    <property type="molecule type" value="Genomic_DNA"/>
</dbReference>
<dbReference type="InterPro" id="IPR032675">
    <property type="entry name" value="LRR_dom_sf"/>
</dbReference>
<dbReference type="Gene3D" id="3.80.10.10">
    <property type="entry name" value="Ribonuclease Inhibitor"/>
    <property type="match status" value="2"/>
</dbReference>
<evidence type="ECO:0000313" key="5">
    <source>
        <dbReference type="EMBL" id="KAD5802512.1"/>
    </source>
</evidence>
<evidence type="ECO:0008006" key="7">
    <source>
        <dbReference type="Google" id="ProtNLM"/>
    </source>
</evidence>
<dbReference type="Pfam" id="PF07727">
    <property type="entry name" value="RVT_2"/>
    <property type="match status" value="2"/>
</dbReference>
<feature type="domain" description="Reverse transcriptase Ty1/copia-type" evidence="3">
    <location>
        <begin position="80"/>
        <end position="146"/>
    </location>
</feature>
<name>A0A5N6P063_9ASTR</name>
<proteinExistence type="predicted"/>
<dbReference type="InterPro" id="IPR058192">
    <property type="entry name" value="WHD_ROQ1-like"/>
</dbReference>
<dbReference type="SUPFAM" id="SSF52540">
    <property type="entry name" value="P-loop containing nucleoside triphosphate hydrolases"/>
    <property type="match status" value="1"/>
</dbReference>
<evidence type="ECO:0000256" key="2">
    <source>
        <dbReference type="ARBA" id="ARBA00022737"/>
    </source>
</evidence>
<dbReference type="GO" id="GO:0006952">
    <property type="term" value="P:defense response"/>
    <property type="evidence" value="ECO:0007669"/>
    <property type="project" value="InterPro"/>
</dbReference>
<dbReference type="OrthoDB" id="1704519at2759"/>
<comment type="caution">
    <text evidence="5">The sequence shown here is derived from an EMBL/GenBank/DDBJ whole genome shotgun (WGS) entry which is preliminary data.</text>
</comment>
<dbReference type="Pfam" id="PF23282">
    <property type="entry name" value="WHD_ROQ1"/>
    <property type="match status" value="1"/>
</dbReference>
<dbReference type="InterPro" id="IPR027417">
    <property type="entry name" value="P-loop_NTPase"/>
</dbReference>
<dbReference type="PANTHER" id="PTHR11017:SF313">
    <property type="entry name" value="TIR DOMAIN, P-LOOP CONTAINING NUCLEOSIDE TRIPHOSPHATE HYDROLASE"/>
    <property type="match status" value="1"/>
</dbReference>
<dbReference type="SUPFAM" id="SSF52058">
    <property type="entry name" value="L domain-like"/>
    <property type="match status" value="1"/>
</dbReference>
<dbReference type="InterPro" id="IPR044974">
    <property type="entry name" value="Disease_R_plants"/>
</dbReference>
<sequence>MTSRDVAFWKKAIQDEMDSIIHNNTWKLTDLPPGCKPLGCKWIFKRKMKVDGSIDKFKARLVIQGFRQRKALISLIHMLHDQHQIDKTKKVSSSSFHMKDMGEADLILGIRIKRSNNGKTITQSHYIEKVLKKFSHFNCSAISTPIDPNSIRIGTIRANGSHVKRTHANGDPTNRAIRSATHSVNMSMRTYSHSCRHGWDWENSLAKYVYQLHSFRFHKSSFIEGINARCNEQFNGLLDLQKQLHADISKKISLHVNDVPMYTSKIENELACKMVFIVFDVIDSLDQLDALLGNKGLHPGSKIIITTKDASLIKRYTLYDPQVQPRHTNVLLNCLCEAESLELLCIHAFRSQNPKEGYKEVSEKLVKYCDGHPLALEVLGKSLSKYEDAHEWEYYIEVLKKEPHSRIIKALQMSFDSLTFNNDKDLFKHIACFFVGIDKDLTETILKSCGIKTRSGIKNLIDRRLLGIGWDNKLMMHQLVQEMGRDLVLKESVDKPQKRSRLWCHEESFKVLKHKKGKRNLLGLALDMRMLEKKKCGSFTLKTGSLRKMDNLMLLQLNYIQLKRCFRTFPKELRWLCMRGFPLKSLHLDLPMKNLVYLDLSYSNIESFGMSYSLAPPPAKRQKLVGSCSKVKRLLGSLKILDLSFCKKLRNISGFLELPTLERLIVVNCINLIEVCESLDQCVELVHIDLSYCLKLKKLPISLVKLKKVQTLSLDGCNFCESQIKMCDTSSSDISVNSETSSSTIINALPCEFKFFVSYLPSSLIVLSLANNNLSNESFPRDFSCLSMLEELCLDDNPIVSMPNCVRSLPKLKILSMENCEMIILIEHPPCTLRVLSVGHRNTSLRKIKFNPEMSPINIDGPWKLLSTSTYEIDGMIKIQRLAHVEEKVLHSLGWKNLDFIKERRLKTFTFGGSDKSQTKMYYEFGIFSTMYHEEKGMPNWIRNTRKGPSISFTIASSPKKITGLNFCCMETMHQFSYDTFVLPKIIISNATKKQTWIYNHYIDKVKVGGKCLNMLSHWMFGPDEMTAGDQITINVTQRYYNQQFTKKCGANIIYDDGKIEEEDDELDYYKSWNHIIGGDLSAFQITTGEYMLSSMHFFDGSRYKGRCRFS</sequence>
<keyword evidence="6" id="KW-1185">Reference proteome</keyword>
<accession>A0A5N6P063</accession>
<protein>
    <recommendedName>
        <fullName evidence="7">NB-ARC domain-containing protein</fullName>
    </recommendedName>
</protein>
<dbReference type="AlphaFoldDB" id="A0A5N6P063"/>
<gene>
    <name evidence="5" type="ORF">E3N88_13872</name>
</gene>
<dbReference type="InterPro" id="IPR013103">
    <property type="entry name" value="RVT_2"/>
</dbReference>
<evidence type="ECO:0000256" key="1">
    <source>
        <dbReference type="ARBA" id="ARBA00022614"/>
    </source>
</evidence>
<dbReference type="Proteomes" id="UP000326396">
    <property type="component" value="Linkage Group LG15"/>
</dbReference>
<feature type="domain" description="Reverse transcriptase Ty1/copia-type" evidence="3">
    <location>
        <begin position="23"/>
        <end position="70"/>
    </location>
</feature>
<keyword evidence="1" id="KW-0433">Leucine-rich repeat</keyword>
<evidence type="ECO:0000313" key="6">
    <source>
        <dbReference type="Proteomes" id="UP000326396"/>
    </source>
</evidence>
<evidence type="ECO:0000259" key="3">
    <source>
        <dbReference type="Pfam" id="PF07727"/>
    </source>
</evidence>
<dbReference type="Gene3D" id="1.10.8.430">
    <property type="entry name" value="Helical domain of apoptotic protease-activating factors"/>
    <property type="match status" value="1"/>
</dbReference>
<dbReference type="Gene3D" id="3.40.50.300">
    <property type="entry name" value="P-loop containing nucleotide triphosphate hydrolases"/>
    <property type="match status" value="1"/>
</dbReference>
<evidence type="ECO:0000259" key="4">
    <source>
        <dbReference type="Pfam" id="PF23282"/>
    </source>
</evidence>
<dbReference type="GO" id="GO:0043531">
    <property type="term" value="F:ADP binding"/>
    <property type="evidence" value="ECO:0007669"/>
    <property type="project" value="InterPro"/>
</dbReference>